<gene>
    <name evidence="1" type="ORF">ALP29_201690</name>
</gene>
<sequence length="46" mass="4942">MVHSGVVHAPEQALGALIGKWSTQFAQDEAYNANLDRNGRGFTLAV</sequence>
<dbReference type="AlphaFoldDB" id="A0A3M5VSM7"/>
<comment type="caution">
    <text evidence="1">The sequence shown here is derived from an EMBL/GenBank/DDBJ whole genome shotgun (WGS) entry which is preliminary data.</text>
</comment>
<dbReference type="Proteomes" id="UP000280395">
    <property type="component" value="Unassembled WGS sequence"/>
</dbReference>
<protein>
    <submittedName>
        <fullName evidence="1">Uncharacterized protein</fullName>
    </submittedName>
</protein>
<accession>A0A3M5VSM7</accession>
<organism evidence="1 2">
    <name type="scientific">Pseudomonas syringae pv. avii</name>
    <dbReference type="NCBI Taxonomy" id="663959"/>
    <lineage>
        <taxon>Bacteria</taxon>
        <taxon>Pseudomonadati</taxon>
        <taxon>Pseudomonadota</taxon>
        <taxon>Gammaproteobacteria</taxon>
        <taxon>Pseudomonadales</taxon>
        <taxon>Pseudomonadaceae</taxon>
        <taxon>Pseudomonas</taxon>
        <taxon>Pseudomonas syringae</taxon>
    </lineage>
</organism>
<dbReference type="EMBL" id="RBUA01000437">
    <property type="protein sequence ID" value="RMU60734.1"/>
    <property type="molecule type" value="Genomic_DNA"/>
</dbReference>
<reference evidence="1 2" key="1">
    <citation type="submission" date="2018-08" db="EMBL/GenBank/DDBJ databases">
        <title>Recombination of ecologically and evolutionarily significant loci maintains genetic cohesion in the Pseudomonas syringae species complex.</title>
        <authorList>
            <person name="Dillon M."/>
            <person name="Thakur S."/>
            <person name="Almeida R.N.D."/>
            <person name="Weir B.S."/>
            <person name="Guttman D.S."/>
        </authorList>
    </citation>
    <scope>NUCLEOTIDE SEQUENCE [LARGE SCALE GENOMIC DNA]</scope>
    <source>
        <strain evidence="1 2">ICMP 14479</strain>
    </source>
</reference>
<evidence type="ECO:0000313" key="1">
    <source>
        <dbReference type="EMBL" id="RMU60734.1"/>
    </source>
</evidence>
<evidence type="ECO:0000313" key="2">
    <source>
        <dbReference type="Proteomes" id="UP000280395"/>
    </source>
</evidence>
<proteinExistence type="predicted"/>
<name>A0A3M5VSM7_PSESX</name>